<protein>
    <submittedName>
        <fullName evidence="2">Nuclear transport factor 2 family protein</fullName>
    </submittedName>
</protein>
<gene>
    <name evidence="2" type="ORF">ACEU3E_00865</name>
</gene>
<reference evidence="2 3" key="1">
    <citation type="submission" date="2024-09" db="EMBL/GenBank/DDBJ databases">
        <authorList>
            <person name="Makale K.P.P."/>
            <person name="Makhzoum A."/>
            <person name="Rantong G."/>
            <person name="Rahube T.O."/>
        </authorList>
    </citation>
    <scope>NUCLEOTIDE SEQUENCE [LARGE SCALE GENOMIC DNA]</scope>
    <source>
        <strain evidence="2 3">KM_D13</strain>
    </source>
</reference>
<name>A0ABV4US99_9BACL</name>
<accession>A0ABV4US99</accession>
<dbReference type="Proteomes" id="UP001575622">
    <property type="component" value="Unassembled WGS sequence"/>
</dbReference>
<dbReference type="InterPro" id="IPR032710">
    <property type="entry name" value="NTF2-like_dom_sf"/>
</dbReference>
<keyword evidence="3" id="KW-1185">Reference proteome</keyword>
<sequence>MTNRTTDYETGLAAARTIMETFMQYLVDKDMDRWIGLFDDNVVFEFPYAPDGYTRSLEGKAALYQHVKELFGIIEIDLFTAPAIHQTLDPSVFIAEFGIKAGRAVNTGKPYLQNYISVIEIKDGKIVHYKDYWNPLVILKAFGDESGQ</sequence>
<dbReference type="RefSeq" id="WP_373947925.1">
    <property type="nucleotide sequence ID" value="NZ_JBHDLN010000001.1"/>
</dbReference>
<organism evidence="2 3">
    <name type="scientific">Paenibacillus oleatilyticus</name>
    <dbReference type="NCBI Taxonomy" id="2594886"/>
    <lineage>
        <taxon>Bacteria</taxon>
        <taxon>Bacillati</taxon>
        <taxon>Bacillota</taxon>
        <taxon>Bacilli</taxon>
        <taxon>Bacillales</taxon>
        <taxon>Paenibacillaceae</taxon>
        <taxon>Paenibacillus</taxon>
    </lineage>
</organism>
<evidence type="ECO:0000313" key="3">
    <source>
        <dbReference type="Proteomes" id="UP001575622"/>
    </source>
</evidence>
<feature type="domain" description="SnoaL-like" evidence="1">
    <location>
        <begin position="20"/>
        <end position="129"/>
    </location>
</feature>
<dbReference type="SUPFAM" id="SSF54427">
    <property type="entry name" value="NTF2-like"/>
    <property type="match status" value="1"/>
</dbReference>
<dbReference type="Gene3D" id="3.10.450.50">
    <property type="match status" value="1"/>
</dbReference>
<dbReference type="Pfam" id="PF12680">
    <property type="entry name" value="SnoaL_2"/>
    <property type="match status" value="1"/>
</dbReference>
<dbReference type="InterPro" id="IPR037401">
    <property type="entry name" value="SnoaL-like"/>
</dbReference>
<evidence type="ECO:0000259" key="1">
    <source>
        <dbReference type="Pfam" id="PF12680"/>
    </source>
</evidence>
<proteinExistence type="predicted"/>
<dbReference type="EMBL" id="JBHDLN010000001">
    <property type="protein sequence ID" value="MFB0840711.1"/>
    <property type="molecule type" value="Genomic_DNA"/>
</dbReference>
<evidence type="ECO:0000313" key="2">
    <source>
        <dbReference type="EMBL" id="MFB0840711.1"/>
    </source>
</evidence>
<comment type="caution">
    <text evidence="2">The sequence shown here is derived from an EMBL/GenBank/DDBJ whole genome shotgun (WGS) entry which is preliminary data.</text>
</comment>